<protein>
    <submittedName>
        <fullName evidence="1">Uncharacterized protein</fullName>
    </submittedName>
</protein>
<dbReference type="Proteomes" id="UP000304953">
    <property type="component" value="Unassembled WGS sequence"/>
</dbReference>
<keyword evidence="2" id="KW-1185">Reference proteome</keyword>
<organism evidence="1 2">
    <name type="scientific">Petralouisia muris</name>
    <dbReference type="NCBI Taxonomy" id="3032872"/>
    <lineage>
        <taxon>Bacteria</taxon>
        <taxon>Bacillati</taxon>
        <taxon>Bacillota</taxon>
        <taxon>Clostridia</taxon>
        <taxon>Lachnospirales</taxon>
        <taxon>Lachnospiraceae</taxon>
        <taxon>Petralouisia</taxon>
    </lineage>
</organism>
<sequence length="143" mass="16376">MRLIDADAYKAHIMKVAEWNGSNSIVNKIMCQSIDEQPTAYDVDEKIMLLIKIFEEWFGGNWDMAPYLVKTIETVKTVKPKGQGFHLEEILNETLEKLHDTGGCDGSDDYAKGWDDAITEAERTMKKKWKTLVAGEQEEIKYV</sequence>
<comment type="caution">
    <text evidence="1">The sequence shown here is derived from an EMBL/GenBank/DDBJ whole genome shotgun (WGS) entry which is preliminary data.</text>
</comment>
<name>A0AC61RPD4_9FIRM</name>
<gene>
    <name evidence="1" type="ORF">E5329_23795</name>
</gene>
<evidence type="ECO:0000313" key="1">
    <source>
        <dbReference type="EMBL" id="TGY90864.1"/>
    </source>
</evidence>
<proteinExistence type="predicted"/>
<evidence type="ECO:0000313" key="2">
    <source>
        <dbReference type="Proteomes" id="UP000304953"/>
    </source>
</evidence>
<dbReference type="EMBL" id="SRYA01000080">
    <property type="protein sequence ID" value="TGY90864.1"/>
    <property type="molecule type" value="Genomic_DNA"/>
</dbReference>
<reference evidence="1" key="1">
    <citation type="submission" date="2019-04" db="EMBL/GenBank/DDBJ databases">
        <title>Microbes associate with the intestines of laboratory mice.</title>
        <authorList>
            <person name="Navarre W."/>
            <person name="Wong E."/>
            <person name="Huang K."/>
            <person name="Tropini C."/>
            <person name="Ng K."/>
            <person name="Yu B."/>
        </authorList>
    </citation>
    <scope>NUCLEOTIDE SEQUENCE</scope>
    <source>
        <strain evidence="1">NM01_1-7b</strain>
    </source>
</reference>
<accession>A0AC61RPD4</accession>